<dbReference type="GO" id="GO:0004534">
    <property type="term" value="F:5'-3' RNA exonuclease activity"/>
    <property type="evidence" value="ECO:0007669"/>
    <property type="project" value="TreeGrafter"/>
</dbReference>
<name>A0A1H6YFK3_9ACTN</name>
<evidence type="ECO:0000259" key="1">
    <source>
        <dbReference type="SMART" id="SM00481"/>
    </source>
</evidence>
<dbReference type="Proteomes" id="UP000198707">
    <property type="component" value="Unassembled WGS sequence"/>
</dbReference>
<dbReference type="PANTHER" id="PTHR42924:SF3">
    <property type="entry name" value="POLYMERASE_HISTIDINOL PHOSPHATASE N-TERMINAL DOMAIN-CONTAINING PROTEIN"/>
    <property type="match status" value="1"/>
</dbReference>
<evidence type="ECO:0000313" key="3">
    <source>
        <dbReference type="Proteomes" id="UP000198707"/>
    </source>
</evidence>
<dbReference type="Gene3D" id="3.20.20.140">
    <property type="entry name" value="Metal-dependent hydrolases"/>
    <property type="match status" value="1"/>
</dbReference>
<dbReference type="SMART" id="SM00481">
    <property type="entry name" value="POLIIIAc"/>
    <property type="match status" value="1"/>
</dbReference>
<dbReference type="STRING" id="1144548.SAMN05443287_10445"/>
<dbReference type="CDD" id="cd07432">
    <property type="entry name" value="PHP_HisPPase"/>
    <property type="match status" value="1"/>
</dbReference>
<dbReference type="RefSeq" id="WP_170147641.1">
    <property type="nucleotide sequence ID" value="NZ_BOPI01000040.1"/>
</dbReference>
<reference evidence="3" key="1">
    <citation type="submission" date="2016-10" db="EMBL/GenBank/DDBJ databases">
        <authorList>
            <person name="Varghese N."/>
            <person name="Submissions S."/>
        </authorList>
    </citation>
    <scope>NUCLEOTIDE SEQUENCE [LARGE SCALE GENOMIC DNA]</scope>
    <source>
        <strain evidence="3">CGMCC 4.7038</strain>
    </source>
</reference>
<dbReference type="SUPFAM" id="SSF89550">
    <property type="entry name" value="PHP domain-like"/>
    <property type="match status" value="1"/>
</dbReference>
<dbReference type="GO" id="GO:0035312">
    <property type="term" value="F:5'-3' DNA exonuclease activity"/>
    <property type="evidence" value="ECO:0007669"/>
    <property type="project" value="TreeGrafter"/>
</dbReference>
<protein>
    <recommendedName>
        <fullName evidence="1">Polymerase/histidinol phosphatase N-terminal domain-containing protein</fullName>
    </recommendedName>
</protein>
<feature type="domain" description="Polymerase/histidinol phosphatase N-terminal" evidence="1">
    <location>
        <begin position="31"/>
        <end position="96"/>
    </location>
</feature>
<keyword evidence="3" id="KW-1185">Reference proteome</keyword>
<dbReference type="InterPro" id="IPR016195">
    <property type="entry name" value="Pol/histidinol_Pase-like"/>
</dbReference>
<dbReference type="EMBL" id="FNYV01000004">
    <property type="protein sequence ID" value="SEJ35972.1"/>
    <property type="molecule type" value="Genomic_DNA"/>
</dbReference>
<sequence length="340" mass="36418">MTSGPEVPARGAGVSFPARRASGRGRGWYRGDFHTHTVLSHGGELTTPHLAAAARDVGLDVIATTEHNTAAGHGDWGRYAGDDLLVILGQEVTTRTGHWLALGLEPGQLVDWRYGVRDDAIDRHLTQVRRSGGLCVAAHPYAPYPSGTLAYPYRWFDAVEVWNGQWTSELPWNADNEAALAEWGRNLAHDIHQGRWWPVLGNSDVHLAGQLGTPHTVVFAAELSVEAVLAGLRTGRSWIAESTTVSLDVTATTGDRAAGIGERLHSGGAPIVVRVAVAGVPSGIVSLHTEQGVAHRQPLPADGTGTVEWRTTAGDSGFVRVEIRHPNRRMAALTNPVILS</sequence>
<proteinExistence type="predicted"/>
<dbReference type="PANTHER" id="PTHR42924">
    <property type="entry name" value="EXONUCLEASE"/>
    <property type="match status" value="1"/>
</dbReference>
<dbReference type="NCBIfam" id="NF038032">
    <property type="entry name" value="CehA_McbA_metalo"/>
    <property type="match status" value="1"/>
</dbReference>
<evidence type="ECO:0000313" key="2">
    <source>
        <dbReference type="EMBL" id="SEJ35972.1"/>
    </source>
</evidence>
<organism evidence="2 3">
    <name type="scientific">Micromonospora phaseoli</name>
    <dbReference type="NCBI Taxonomy" id="1144548"/>
    <lineage>
        <taxon>Bacteria</taxon>
        <taxon>Bacillati</taxon>
        <taxon>Actinomycetota</taxon>
        <taxon>Actinomycetes</taxon>
        <taxon>Micromonosporales</taxon>
        <taxon>Micromonosporaceae</taxon>
        <taxon>Micromonospora</taxon>
    </lineage>
</organism>
<dbReference type="AlphaFoldDB" id="A0A1H6YFK3"/>
<accession>A0A1H6YFK3</accession>
<gene>
    <name evidence="2" type="ORF">SAMN05443287_10445</name>
</gene>
<dbReference type="InterPro" id="IPR003141">
    <property type="entry name" value="Pol/His_phosphatase_N"/>
</dbReference>
<dbReference type="InterPro" id="IPR052018">
    <property type="entry name" value="PHP_domain"/>
</dbReference>